<evidence type="ECO:0000256" key="1">
    <source>
        <dbReference type="SAM" id="SignalP"/>
    </source>
</evidence>
<gene>
    <name evidence="2" type="ORF">DVJ83_17330</name>
</gene>
<name>A0A345IMF6_9DEIO</name>
<dbReference type="EMBL" id="CP031163">
    <property type="protein sequence ID" value="AXH00879.1"/>
    <property type="molecule type" value="Genomic_DNA"/>
</dbReference>
<dbReference type="PROSITE" id="PS51257">
    <property type="entry name" value="PROKAR_LIPOPROTEIN"/>
    <property type="match status" value="1"/>
</dbReference>
<dbReference type="RefSeq" id="WP_114673527.1">
    <property type="nucleotide sequence ID" value="NZ_CALTYN010000004.1"/>
</dbReference>
<dbReference type="KEGG" id="dwu:DVJ83_17330"/>
<dbReference type="Proteomes" id="UP000253744">
    <property type="component" value="Plasmid pDrdI"/>
</dbReference>
<geneLocation type="plasmid" evidence="3">
    <name>pdrdi</name>
</geneLocation>
<feature type="chain" id="PRO_5016641165" description="Lipoprotein" evidence="1">
    <location>
        <begin position="21"/>
        <end position="165"/>
    </location>
</feature>
<accession>A0A345IMF6</accession>
<evidence type="ECO:0000313" key="3">
    <source>
        <dbReference type="Proteomes" id="UP000253744"/>
    </source>
</evidence>
<keyword evidence="1" id="KW-0732">Signal</keyword>
<sequence>MPKPATFSLLALILTSCTPAAMEGLGRGLAQGTGPNPTDRTVGLVCSGSTSGTLTRAAAELSLSVTSSGIATGTFTNNGTLFQAEGRLPVRDDGQTLYFSVLNLNLDSRVVGEANALVGFKTGGLRSTLGSTGTLTGQIDRTGVFTGTFRGVQGSYRTTLTCRGT</sequence>
<protein>
    <recommendedName>
        <fullName evidence="4">Lipoprotein</fullName>
    </recommendedName>
</protein>
<organism evidence="2 3">
    <name type="scientific">Deinococcus wulumuqiensis</name>
    <dbReference type="NCBI Taxonomy" id="980427"/>
    <lineage>
        <taxon>Bacteria</taxon>
        <taxon>Thermotogati</taxon>
        <taxon>Deinococcota</taxon>
        <taxon>Deinococci</taxon>
        <taxon>Deinococcales</taxon>
        <taxon>Deinococcaceae</taxon>
        <taxon>Deinococcus</taxon>
    </lineage>
</organism>
<evidence type="ECO:0000313" key="2">
    <source>
        <dbReference type="EMBL" id="AXH00879.1"/>
    </source>
</evidence>
<keyword evidence="2" id="KW-0614">Plasmid</keyword>
<evidence type="ECO:0008006" key="4">
    <source>
        <dbReference type="Google" id="ProtNLM"/>
    </source>
</evidence>
<dbReference type="AlphaFoldDB" id="A0A345IMF6"/>
<reference evidence="2 3" key="1">
    <citation type="submission" date="2018-07" db="EMBL/GenBank/DDBJ databases">
        <title>Complete Genome and Methylome Analysis of Deinococcus wulumuqiensis NEB 479.</title>
        <authorList>
            <person name="Fomenkov A."/>
            <person name="Luyten Y."/>
            <person name="Vincze T."/>
            <person name="Anton B.P."/>
            <person name="Clark T."/>
            <person name="Roberts R.J."/>
            <person name="Morgan R.D."/>
        </authorList>
    </citation>
    <scope>NUCLEOTIDE SEQUENCE [LARGE SCALE GENOMIC DNA]</scope>
    <source>
        <strain evidence="2 3">NEB 479</strain>
        <plasmid evidence="3">Plasmid pdrdi</plasmid>
    </source>
</reference>
<proteinExistence type="predicted"/>
<feature type="signal peptide" evidence="1">
    <location>
        <begin position="1"/>
        <end position="20"/>
    </location>
</feature>